<keyword evidence="2" id="KW-0996">Nickel insertion</keyword>
<comment type="caution">
    <text evidence="3">The sequence shown here is derived from an EMBL/GenBank/DDBJ whole genome shotgun (WGS) entry which is preliminary data.</text>
</comment>
<name>A0ABQ3J429_9PSEU</name>
<gene>
    <name evidence="2 3" type="primary">ureD</name>
    <name evidence="3" type="ORF">GCM10017786_38690</name>
</gene>
<keyword evidence="4" id="KW-1185">Reference proteome</keyword>
<reference evidence="4" key="1">
    <citation type="journal article" date="2019" name="Int. J. Syst. Evol. Microbiol.">
        <title>The Global Catalogue of Microorganisms (GCM) 10K type strain sequencing project: providing services to taxonomists for standard genome sequencing and annotation.</title>
        <authorList>
            <consortium name="The Broad Institute Genomics Platform"/>
            <consortium name="The Broad Institute Genome Sequencing Center for Infectious Disease"/>
            <person name="Wu L."/>
            <person name="Ma J."/>
        </authorList>
    </citation>
    <scope>NUCLEOTIDE SEQUENCE [LARGE SCALE GENOMIC DNA]</scope>
    <source>
        <strain evidence="4">CGMCC 4.7677</strain>
    </source>
</reference>
<dbReference type="Proteomes" id="UP000605897">
    <property type="component" value="Unassembled WGS sequence"/>
</dbReference>
<dbReference type="InterPro" id="IPR002669">
    <property type="entry name" value="UreD"/>
</dbReference>
<comment type="similarity">
    <text evidence="2">Belongs to the UreD family.</text>
</comment>
<evidence type="ECO:0000313" key="4">
    <source>
        <dbReference type="Proteomes" id="UP000605897"/>
    </source>
</evidence>
<comment type="subunit">
    <text evidence="2">UreD, UreF and UreG form a complex that acts as a GTP-hydrolysis-dependent molecular chaperone, activating the urease apoprotein by helping to assemble the nickel containing metallocenter of UreC. The UreE protein probably delivers the nickel.</text>
</comment>
<dbReference type="Pfam" id="PF01774">
    <property type="entry name" value="UreD"/>
    <property type="match status" value="1"/>
</dbReference>
<evidence type="ECO:0000256" key="1">
    <source>
        <dbReference type="ARBA" id="ARBA00023186"/>
    </source>
</evidence>
<evidence type="ECO:0000313" key="3">
    <source>
        <dbReference type="EMBL" id="GHF01786.1"/>
    </source>
</evidence>
<keyword evidence="2" id="KW-0963">Cytoplasm</keyword>
<dbReference type="HAMAP" id="MF_01384">
    <property type="entry name" value="UreD"/>
    <property type="match status" value="1"/>
</dbReference>
<dbReference type="RefSeq" id="WP_191245976.1">
    <property type="nucleotide sequence ID" value="NZ_BNAU01000004.1"/>
</dbReference>
<sequence length="256" mass="26042">MKAHARLVAEVAGGRTVLRELTSMAPLTLVPRRGSGPAAQVHLVNSATSPLGGDELALEIVVGPGADLRLSGVAATLALPGPAGAASTSSVRVEVGPGGSLEYRPEPTVVTARARHTAELVAILDGTARFRTREVLVLGRAGEAPGRLTTSQRVTSGGRPVLDQTLTVGDPALDASAAVLAGHRVLATELLIGDEVAEPSSGDWWAVTPLPVAGFLITALAPDTVTAEELLGRGRSHRSSAFGAAAQALTWAVTGE</sequence>
<proteinExistence type="inferred from homology"/>
<dbReference type="EMBL" id="BNAU01000004">
    <property type="protein sequence ID" value="GHF01786.1"/>
    <property type="molecule type" value="Genomic_DNA"/>
</dbReference>
<comment type="function">
    <text evidence="2">Required for maturation of urease via the functional incorporation of the urease nickel metallocenter.</text>
</comment>
<keyword evidence="1 2" id="KW-0143">Chaperone</keyword>
<evidence type="ECO:0000256" key="2">
    <source>
        <dbReference type="HAMAP-Rule" id="MF_01384"/>
    </source>
</evidence>
<accession>A0ABQ3J429</accession>
<organism evidence="3 4">
    <name type="scientific">Amycolatopsis deserti</name>
    <dbReference type="NCBI Taxonomy" id="185696"/>
    <lineage>
        <taxon>Bacteria</taxon>
        <taxon>Bacillati</taxon>
        <taxon>Actinomycetota</taxon>
        <taxon>Actinomycetes</taxon>
        <taxon>Pseudonocardiales</taxon>
        <taxon>Pseudonocardiaceae</taxon>
        <taxon>Amycolatopsis</taxon>
    </lineage>
</organism>
<protein>
    <recommendedName>
        <fullName evidence="2">Urease accessory protein UreD</fullName>
    </recommendedName>
</protein>
<comment type="subcellular location">
    <subcellularLocation>
        <location evidence="2">Cytoplasm</location>
    </subcellularLocation>
</comment>